<name>A0A6G8F338_9PROT</name>
<protein>
    <submittedName>
        <fullName evidence="1">Uncharacterized protein</fullName>
    </submittedName>
</protein>
<reference evidence="1" key="1">
    <citation type="journal article" date="2020" name="J. ISSAAS">
        <title>Lactobacilli and other gastrointestinal microbiota of Peromyscus leucopus, reservoir host for agents of Lyme disease and other zoonoses in North America.</title>
        <authorList>
            <person name="Milovic A."/>
            <person name="Bassam K."/>
            <person name="Shao H."/>
            <person name="Chatzistamou I."/>
            <person name="Tufts D.M."/>
            <person name="Diuk-Wasser M."/>
            <person name="Barbour A.G."/>
        </authorList>
    </citation>
    <scope>NUCLEOTIDE SEQUENCE</scope>
    <source>
        <strain evidence="1">LL90</strain>
    </source>
</reference>
<dbReference type="AlphaFoldDB" id="A0A6G8F338"/>
<accession>A0A6G8F338</accession>
<dbReference type="EMBL" id="MN990731">
    <property type="protein sequence ID" value="QIM10602.1"/>
    <property type="molecule type" value="Genomic_DNA"/>
</dbReference>
<gene>
    <name evidence="1" type="ORF">PlAlph_4940</name>
</gene>
<evidence type="ECO:0000313" key="1">
    <source>
        <dbReference type="EMBL" id="QIM10602.1"/>
    </source>
</evidence>
<proteinExistence type="predicted"/>
<sequence>MWNTAESAEAIRRKIDDLYHKVTELPYNNTSAILRITAEVEKIAAQHRDNTELLILQTRLQIMNSQEQRARALANRVWEIGGNISLMFEKMYLDDLINLGMIDMATVLIRPRFENLQEGLRFFPLEMLRYALITGKSDLIRRMTAEAEPNRLFKALNQFAETYQKTKYTSHFSNIARIVLDNVGGLMCGYDFNFYTDRGFTDVEIILYFNNYDFNINKYVQLINSKIDGYCLTSGVKRINNLSFACRHIKDRS</sequence>
<organism evidence="1">
    <name type="scientific">uncultured Alphaproteobacteria bacterium</name>
    <dbReference type="NCBI Taxonomy" id="91750"/>
    <lineage>
        <taxon>Bacteria</taxon>
        <taxon>Pseudomonadati</taxon>
        <taxon>Pseudomonadota</taxon>
        <taxon>Alphaproteobacteria</taxon>
        <taxon>environmental samples</taxon>
    </lineage>
</organism>